<comment type="caution">
    <text evidence="1">The sequence shown here is derived from an EMBL/GenBank/DDBJ whole genome shotgun (WGS) entry which is preliminary data.</text>
</comment>
<proteinExistence type="predicted"/>
<name>A0A7Z0T7B5_9FUSO</name>
<dbReference type="Proteomes" id="UP000526184">
    <property type="component" value="Unassembled WGS sequence"/>
</dbReference>
<dbReference type="AlphaFoldDB" id="A0A7Z0T7B5"/>
<evidence type="ECO:0000313" key="2">
    <source>
        <dbReference type="Proteomes" id="UP000526184"/>
    </source>
</evidence>
<evidence type="ECO:0000313" key="1">
    <source>
        <dbReference type="EMBL" id="NYV28116.1"/>
    </source>
</evidence>
<organism evidence="1 2">
    <name type="scientific">Streptobacillus felis</name>
    <dbReference type="NCBI Taxonomy" id="1384509"/>
    <lineage>
        <taxon>Bacteria</taxon>
        <taxon>Fusobacteriati</taxon>
        <taxon>Fusobacteriota</taxon>
        <taxon>Fusobacteriia</taxon>
        <taxon>Fusobacteriales</taxon>
        <taxon>Leptotrichiaceae</taxon>
        <taxon>Streptobacillus</taxon>
    </lineage>
</organism>
<dbReference type="RefSeq" id="WP_067320137.1">
    <property type="nucleotide sequence ID" value="NZ_CBCRWS010000022.1"/>
</dbReference>
<dbReference type="EMBL" id="JABMKT010000021">
    <property type="protein sequence ID" value="NYV28116.1"/>
    <property type="molecule type" value="Genomic_DNA"/>
</dbReference>
<accession>A0A7Z0T7B5</accession>
<dbReference type="OrthoDB" id="1660014at2"/>
<reference evidence="1 2" key="1">
    <citation type="submission" date="2020-05" db="EMBL/GenBank/DDBJ databases">
        <title>Streptobacillus felis strain LHL191014123.</title>
        <authorList>
            <person name="Fawzy A."/>
            <person name="Rau J."/>
            <person name="Risse K."/>
            <person name="Schauerte N."/>
            <person name="Geiger C."/>
            <person name="Blom J."/>
            <person name="Imirzalioglu C."/>
            <person name="Falgenhauer J."/>
            <person name="Bach A."/>
            <person name="Herden C."/>
            <person name="Eisenberg T."/>
        </authorList>
    </citation>
    <scope>NUCLEOTIDE SEQUENCE [LARGE SCALE GENOMIC DNA]</scope>
    <source>
        <strain evidence="1 2">LHL191014123</strain>
    </source>
</reference>
<protein>
    <submittedName>
        <fullName evidence="1">Transcriptional regulator</fullName>
    </submittedName>
</protein>
<keyword evidence="2" id="KW-1185">Reference proteome</keyword>
<gene>
    <name evidence="1" type="ORF">HP397_04720</name>
</gene>
<sequence>MEVITQTNRSLLFENFNDEAYDILTLIGDVENINSLEDEKIEEINKHLLVSNFNEFLQKFEPKIYSYMDVENKRIGYTLEKNQNIPDSMYTTIYINNENTFIKMLSTLIDNRKNLDKKNVDFQFEDILELISPRKIIQNIKQQRKEINYLFGKYEALNDKNPKKLDIGDILNNKFQEASKNYNNILAMLPLAIEDIKTRLEIGENRENQNIEEIKLGYLEFNDGGEIEFIENQYELEEKMLLPDNSQKLLEIFENDYYESIEKPNNYVANLIKRTYVPITTNNLKIDFEKEVNNYNQYLELYKNSQEDFIKIAKELIEKVMGVKLFFDQYNVNNKSMLPKLLITNVDVGLLVQPKNKEKLEKYLRTVNDKNEFENTIWFSIFPNISLKNENKKSSKNIFSGNATYKSKNINSIQDLSNLMEILSNHKIQTFISFERNNENTFENLAIHGINKYIELTKSLENTNFSEYIIPALPNLTLIPKDKSGIKIDKKAIFNKDGVFFNDGEELEFFLDGIYVDAAYVAAGIVAAYQCPSFLKERYKNVSNNPGVRFNIEAEDNSLIVKTVMAREISGFTVDIKEEINNVNYGFIFSSEQSQYKNEKIKNVTVYKARSLFKSSNNSYENIYKTLTTTYIERLLRFMSNDYKSDKLNYFFSNSPNSQKSIWTKESSTVNAIIRHGDDISHIIDNENNTCQLNLVFLGEVKNLKIEINKTN</sequence>